<evidence type="ECO:0000313" key="4">
    <source>
        <dbReference type="Proteomes" id="UP000095576"/>
    </source>
</evidence>
<sequence length="355" mass="40746">MREYGSEHPAIVLPDGYFESMEEYGREVLFMRSGREALLLAAIAASTEKDKTILFPAYCCWSMSAPFEKAGWKVIYYRLKEDLTVDIDYLRQLLEKEKPQAILTMNFYGSASTDDAVRMIKDCDEDIKVIEDFSHCTFSLKLIHNPKINIYVSSIRKSIGVCDGAVILSKEPLPTQYIQEEQKDFADKRFVAQTDKARYTYSKNQEKKGEFLSTIRECEGIINEFTSVRPISDRARKQLAQVNGEEIAYARRKNMRHLWSLLNGKVEMVPGLERCMEGAPFSLPILIDNRDEVQSTLAKRGIYTQLLWPICEEAQQVCSVSKMMDARMLSVPIDQRYSWDDIEDMAGIICNVLNV</sequence>
<dbReference type="InterPro" id="IPR015424">
    <property type="entry name" value="PyrdxlP-dep_Trfase"/>
</dbReference>
<dbReference type="Proteomes" id="UP000095576">
    <property type="component" value="Unassembled WGS sequence"/>
</dbReference>
<keyword evidence="2" id="KW-0663">Pyridoxal phosphate</keyword>
<accession>A0A174HY84</accession>
<dbReference type="InterPro" id="IPR015421">
    <property type="entry name" value="PyrdxlP-dep_Trfase_major"/>
</dbReference>
<dbReference type="Gene3D" id="3.90.1150.10">
    <property type="entry name" value="Aspartate Aminotransferase, domain 1"/>
    <property type="match status" value="1"/>
</dbReference>
<evidence type="ECO:0000256" key="2">
    <source>
        <dbReference type="RuleBase" id="RU004508"/>
    </source>
</evidence>
<dbReference type="RefSeq" id="WP_055298149.1">
    <property type="nucleotide sequence ID" value="NZ_CZAP01000001.1"/>
</dbReference>
<dbReference type="InterPro" id="IPR015422">
    <property type="entry name" value="PyrdxlP-dep_Trfase_small"/>
</dbReference>
<dbReference type="Pfam" id="PF01041">
    <property type="entry name" value="DegT_DnrJ_EryC1"/>
    <property type="match status" value="1"/>
</dbReference>
<dbReference type="GO" id="GO:0008483">
    <property type="term" value="F:transaminase activity"/>
    <property type="evidence" value="ECO:0007669"/>
    <property type="project" value="TreeGrafter"/>
</dbReference>
<protein>
    <submittedName>
        <fullName evidence="3">TDP-4-oxo-6-deoxy-D-glucose transaminase</fullName>
    </submittedName>
</protein>
<name>A0A174HY84_BACT4</name>
<reference evidence="3 4" key="1">
    <citation type="submission" date="2015-09" db="EMBL/GenBank/DDBJ databases">
        <authorList>
            <consortium name="Pathogen Informatics"/>
        </authorList>
    </citation>
    <scope>NUCLEOTIDE SEQUENCE [LARGE SCALE GENOMIC DNA]</scope>
    <source>
        <strain evidence="3 4">2789STDY5834899</strain>
    </source>
</reference>
<evidence type="ECO:0000256" key="1">
    <source>
        <dbReference type="ARBA" id="ARBA00037999"/>
    </source>
</evidence>
<gene>
    <name evidence="3" type="ORF">ERS852511_00039</name>
</gene>
<dbReference type="InterPro" id="IPR000653">
    <property type="entry name" value="DegT/StrS_aminotransferase"/>
</dbReference>
<comment type="similarity">
    <text evidence="1 2">Belongs to the DegT/DnrJ/EryC1 family.</text>
</comment>
<dbReference type="PANTHER" id="PTHR30244:SF34">
    <property type="entry name" value="DTDP-4-AMINO-4,6-DIDEOXYGALACTOSE TRANSAMINASE"/>
    <property type="match status" value="1"/>
</dbReference>
<dbReference type="AlphaFoldDB" id="A0A174HY84"/>
<organism evidence="3 4">
    <name type="scientific">Bacteroides thetaiotaomicron</name>
    <dbReference type="NCBI Taxonomy" id="818"/>
    <lineage>
        <taxon>Bacteria</taxon>
        <taxon>Pseudomonadati</taxon>
        <taxon>Bacteroidota</taxon>
        <taxon>Bacteroidia</taxon>
        <taxon>Bacteroidales</taxon>
        <taxon>Bacteroidaceae</taxon>
        <taxon>Bacteroides</taxon>
    </lineage>
</organism>
<proteinExistence type="inferred from homology"/>
<dbReference type="PANTHER" id="PTHR30244">
    <property type="entry name" value="TRANSAMINASE"/>
    <property type="match status" value="1"/>
</dbReference>
<dbReference type="GO" id="GO:0000271">
    <property type="term" value="P:polysaccharide biosynthetic process"/>
    <property type="evidence" value="ECO:0007669"/>
    <property type="project" value="TreeGrafter"/>
</dbReference>
<evidence type="ECO:0000313" key="3">
    <source>
        <dbReference type="EMBL" id="CUO78020.1"/>
    </source>
</evidence>
<dbReference type="EMBL" id="CZAP01000001">
    <property type="protein sequence ID" value="CUO78020.1"/>
    <property type="molecule type" value="Genomic_DNA"/>
</dbReference>
<dbReference type="SUPFAM" id="SSF53383">
    <property type="entry name" value="PLP-dependent transferases"/>
    <property type="match status" value="1"/>
</dbReference>
<dbReference type="GO" id="GO:0030170">
    <property type="term" value="F:pyridoxal phosphate binding"/>
    <property type="evidence" value="ECO:0007669"/>
    <property type="project" value="TreeGrafter"/>
</dbReference>
<dbReference type="Gene3D" id="3.40.640.10">
    <property type="entry name" value="Type I PLP-dependent aspartate aminotransferase-like (Major domain)"/>
    <property type="match status" value="1"/>
</dbReference>